<reference evidence="3" key="1">
    <citation type="submission" date="2022-10" db="EMBL/GenBank/DDBJ databases">
        <title>Genome assembly of Pristionchus species.</title>
        <authorList>
            <person name="Yoshida K."/>
            <person name="Sommer R.J."/>
        </authorList>
    </citation>
    <scope>NUCLEOTIDE SEQUENCE [LARGE SCALE GENOMIC DNA]</scope>
    <source>
        <strain evidence="3">RS5460</strain>
    </source>
</reference>
<accession>A0AAN5D911</accession>
<sequence>PKITVNQPPVPPQEDSGPTIPEQVPQKLAPGLEKLKRPYINNDELLRIGSILERRMKMTQEHRASFDWIAYSRTQEMQHMPEFFVHLQRSVGGVV</sequence>
<dbReference type="EMBL" id="BTRK01000006">
    <property type="protein sequence ID" value="GMR58280.1"/>
    <property type="molecule type" value="Genomic_DNA"/>
</dbReference>
<protein>
    <submittedName>
        <fullName evidence="2">Uncharacterized protein</fullName>
    </submittedName>
</protein>
<dbReference type="AlphaFoldDB" id="A0AAN5D911"/>
<evidence type="ECO:0000313" key="2">
    <source>
        <dbReference type="EMBL" id="GMR58280.1"/>
    </source>
</evidence>
<keyword evidence="3" id="KW-1185">Reference proteome</keyword>
<dbReference type="Proteomes" id="UP001328107">
    <property type="component" value="Unassembled WGS sequence"/>
</dbReference>
<evidence type="ECO:0000313" key="3">
    <source>
        <dbReference type="Proteomes" id="UP001328107"/>
    </source>
</evidence>
<feature type="non-terminal residue" evidence="2">
    <location>
        <position position="95"/>
    </location>
</feature>
<comment type="caution">
    <text evidence="2">The sequence shown here is derived from an EMBL/GenBank/DDBJ whole genome shotgun (WGS) entry which is preliminary data.</text>
</comment>
<proteinExistence type="predicted"/>
<gene>
    <name evidence="2" type="ORF">PMAYCL1PPCAC_28475</name>
</gene>
<feature type="non-terminal residue" evidence="2">
    <location>
        <position position="1"/>
    </location>
</feature>
<organism evidence="2 3">
    <name type="scientific">Pristionchus mayeri</name>
    <dbReference type="NCBI Taxonomy" id="1317129"/>
    <lineage>
        <taxon>Eukaryota</taxon>
        <taxon>Metazoa</taxon>
        <taxon>Ecdysozoa</taxon>
        <taxon>Nematoda</taxon>
        <taxon>Chromadorea</taxon>
        <taxon>Rhabditida</taxon>
        <taxon>Rhabditina</taxon>
        <taxon>Diplogasteromorpha</taxon>
        <taxon>Diplogasteroidea</taxon>
        <taxon>Neodiplogasteridae</taxon>
        <taxon>Pristionchus</taxon>
    </lineage>
</organism>
<name>A0AAN5D911_9BILA</name>
<evidence type="ECO:0000256" key="1">
    <source>
        <dbReference type="SAM" id="MobiDB-lite"/>
    </source>
</evidence>
<feature type="region of interest" description="Disordered" evidence="1">
    <location>
        <begin position="1"/>
        <end position="24"/>
    </location>
</feature>